<organism evidence="1 2">
    <name type="scientific">Phytophthora nicotianae</name>
    <name type="common">Potato buckeye rot agent</name>
    <name type="synonym">Phytophthora parasitica</name>
    <dbReference type="NCBI Taxonomy" id="4792"/>
    <lineage>
        <taxon>Eukaryota</taxon>
        <taxon>Sar</taxon>
        <taxon>Stramenopiles</taxon>
        <taxon>Oomycota</taxon>
        <taxon>Peronosporomycetes</taxon>
        <taxon>Peronosporales</taxon>
        <taxon>Peronosporaceae</taxon>
        <taxon>Phytophthora</taxon>
    </lineage>
</organism>
<proteinExistence type="predicted"/>
<evidence type="ECO:0000313" key="1">
    <source>
        <dbReference type="EMBL" id="KUG01254.1"/>
    </source>
</evidence>
<accession>A0A0W8DYN9</accession>
<dbReference type="AlphaFoldDB" id="A0A0W8DYN9"/>
<dbReference type="OrthoDB" id="2131500at2759"/>
<sequence length="223" mass="26732">MTKKKEKKTPSDILKEQLIDLVKDKYKREFAIYENMLPYYYVRKYDDPATFLNVVLTTEPLFQMYKSQDHQQLLYFIKNIINRNFEFIKLYYNYIGFKNGIYDLSSFILTADIVENIQVRTYIDSEFEIDNDYAPLLDQYLKFQIDDETIEFIYFMIAHLMTKLNDKFDFMVFLFGKGGSGKSFLMNLVKYSFAHDYVGYPILTKSSLDYLNMLRNKLYAVMI</sequence>
<reference evidence="1 2" key="1">
    <citation type="submission" date="2015-11" db="EMBL/GenBank/DDBJ databases">
        <title>Genomes and virulence difference between two physiological races of Phytophthora nicotianae.</title>
        <authorList>
            <person name="Liu H."/>
            <person name="Ma X."/>
            <person name="Yu H."/>
            <person name="Fang D."/>
            <person name="Li Y."/>
            <person name="Wang X."/>
            <person name="Wang W."/>
            <person name="Dong Y."/>
            <person name="Xiao B."/>
        </authorList>
    </citation>
    <scope>NUCLEOTIDE SEQUENCE [LARGE SCALE GENOMIC DNA]</scope>
    <source>
        <strain evidence="2">race 0</strain>
    </source>
</reference>
<evidence type="ECO:0000313" key="2">
    <source>
        <dbReference type="Proteomes" id="UP000052943"/>
    </source>
</evidence>
<gene>
    <name evidence="1" type="ORF">AM587_10000072</name>
</gene>
<name>A0A0W8DYN9_PHYNI</name>
<dbReference type="EMBL" id="LNFO01000375">
    <property type="protein sequence ID" value="KUG01254.1"/>
    <property type="molecule type" value="Genomic_DNA"/>
</dbReference>
<dbReference type="Proteomes" id="UP000052943">
    <property type="component" value="Unassembled WGS sequence"/>
</dbReference>
<protein>
    <submittedName>
        <fullName evidence="1">Uncharacterized protein</fullName>
    </submittedName>
</protein>
<comment type="caution">
    <text evidence="1">The sequence shown here is derived from an EMBL/GenBank/DDBJ whole genome shotgun (WGS) entry which is preliminary data.</text>
</comment>